<proteinExistence type="predicted"/>
<dbReference type="AlphaFoldDB" id="A0A7X2P879"/>
<gene>
    <name evidence="1" type="ORF">FYJ60_06050</name>
</gene>
<name>A0A7X2P879_9FIRM</name>
<organism evidence="1 2">
    <name type="scientific">Bilifractor porci</name>
    <dbReference type="NCBI Taxonomy" id="2606636"/>
    <lineage>
        <taxon>Bacteria</taxon>
        <taxon>Bacillati</taxon>
        <taxon>Bacillota</taxon>
        <taxon>Clostridia</taxon>
        <taxon>Lachnospirales</taxon>
        <taxon>Lachnospiraceae</taxon>
        <taxon>Bilifractor</taxon>
    </lineage>
</organism>
<dbReference type="PANTHER" id="PTHR42794:SF2">
    <property type="entry name" value="ABC TRANSPORTER ATP-BINDING PROTEIN"/>
    <property type="match status" value="1"/>
</dbReference>
<keyword evidence="2" id="KW-1185">Reference proteome</keyword>
<dbReference type="EMBL" id="VUMV01000003">
    <property type="protein sequence ID" value="MST81875.1"/>
    <property type="molecule type" value="Genomic_DNA"/>
</dbReference>
<dbReference type="SUPFAM" id="SSF52540">
    <property type="entry name" value="P-loop containing nucleoside triphosphate hydrolases"/>
    <property type="match status" value="1"/>
</dbReference>
<evidence type="ECO:0000313" key="2">
    <source>
        <dbReference type="Proteomes" id="UP000466864"/>
    </source>
</evidence>
<dbReference type="RefSeq" id="WP_154457779.1">
    <property type="nucleotide sequence ID" value="NZ_VUMV01000003.1"/>
</dbReference>
<dbReference type="InterPro" id="IPR027417">
    <property type="entry name" value="P-loop_NTPase"/>
</dbReference>
<reference evidence="1 2" key="1">
    <citation type="submission" date="2019-08" db="EMBL/GenBank/DDBJ databases">
        <title>In-depth cultivation of the pig gut microbiome towards novel bacterial diversity and tailored functional studies.</title>
        <authorList>
            <person name="Wylensek D."/>
            <person name="Hitch T.C.A."/>
            <person name="Clavel T."/>
        </authorList>
    </citation>
    <scope>NUCLEOTIDE SEQUENCE [LARGE SCALE GENOMIC DNA]</scope>
    <source>
        <strain evidence="1 2">Oil+RF-744-WCA-WT-13</strain>
    </source>
</reference>
<dbReference type="Proteomes" id="UP000466864">
    <property type="component" value="Unassembled WGS sequence"/>
</dbReference>
<dbReference type="Gene3D" id="3.40.50.300">
    <property type="entry name" value="P-loop containing nucleotide triphosphate hydrolases"/>
    <property type="match status" value="1"/>
</dbReference>
<sequence length="62" mass="7131">MAAMFCDRLYVLRDGQILASGTPEEVLTTQMIREVYHVKSQIVHDAEGHMHILYLQNGYSHI</sequence>
<accession>A0A7X2P879</accession>
<protein>
    <submittedName>
        <fullName evidence="1">Uncharacterized protein</fullName>
    </submittedName>
</protein>
<comment type="caution">
    <text evidence="1">The sequence shown here is derived from an EMBL/GenBank/DDBJ whole genome shotgun (WGS) entry which is preliminary data.</text>
</comment>
<evidence type="ECO:0000313" key="1">
    <source>
        <dbReference type="EMBL" id="MST81875.1"/>
    </source>
</evidence>
<dbReference type="PANTHER" id="PTHR42794">
    <property type="entry name" value="HEMIN IMPORT ATP-BINDING PROTEIN HMUV"/>
    <property type="match status" value="1"/>
</dbReference>